<keyword evidence="2" id="KW-0812">Transmembrane</keyword>
<keyword evidence="2" id="KW-0472">Membrane</keyword>
<keyword evidence="4" id="KW-1185">Reference proteome</keyword>
<proteinExistence type="predicted"/>
<evidence type="ECO:0000313" key="3">
    <source>
        <dbReference type="EMBL" id="TDL23470.1"/>
    </source>
</evidence>
<evidence type="ECO:0000256" key="1">
    <source>
        <dbReference type="SAM" id="MobiDB-lite"/>
    </source>
</evidence>
<evidence type="ECO:0000313" key="4">
    <source>
        <dbReference type="Proteomes" id="UP000294933"/>
    </source>
</evidence>
<feature type="region of interest" description="Disordered" evidence="1">
    <location>
        <begin position="1"/>
        <end position="34"/>
    </location>
</feature>
<evidence type="ECO:0000256" key="2">
    <source>
        <dbReference type="SAM" id="Phobius"/>
    </source>
</evidence>
<feature type="transmembrane region" description="Helical" evidence="2">
    <location>
        <begin position="41"/>
        <end position="58"/>
    </location>
</feature>
<sequence>MATRQRKNPQVASPNNLPPKREGKALQSVSPPGSKKRFSSFIYYLIGGMLLVSAFYAYRITQWKADAGGWWNLALGRRAPVAGGNSPGDGAPFAGRRGARKYGGGKGDVEERINDLAGVLGIQPTDLASAISVAVKEHVAPKTLSSISSSASAAGEKKTAVAALVGDDENGKEGIASGVAGAMGSVVGMDEPMELD</sequence>
<name>A0A4Y7Q9I5_9AGAM</name>
<dbReference type="VEuPathDB" id="FungiDB:BD410DRAFT_768760"/>
<dbReference type="Proteomes" id="UP000294933">
    <property type="component" value="Unassembled WGS sequence"/>
</dbReference>
<organism evidence="3 4">
    <name type="scientific">Rickenella mellea</name>
    <dbReference type="NCBI Taxonomy" id="50990"/>
    <lineage>
        <taxon>Eukaryota</taxon>
        <taxon>Fungi</taxon>
        <taxon>Dikarya</taxon>
        <taxon>Basidiomycota</taxon>
        <taxon>Agaricomycotina</taxon>
        <taxon>Agaricomycetes</taxon>
        <taxon>Hymenochaetales</taxon>
        <taxon>Rickenellaceae</taxon>
        <taxon>Rickenella</taxon>
    </lineage>
</organism>
<dbReference type="EMBL" id="ML170170">
    <property type="protein sequence ID" value="TDL23470.1"/>
    <property type="molecule type" value="Genomic_DNA"/>
</dbReference>
<protein>
    <submittedName>
        <fullName evidence="3">Uncharacterized protein</fullName>
    </submittedName>
</protein>
<gene>
    <name evidence="3" type="ORF">BD410DRAFT_768760</name>
</gene>
<dbReference type="STRING" id="50990.A0A4Y7Q9I5"/>
<dbReference type="OrthoDB" id="3199651at2759"/>
<dbReference type="AlphaFoldDB" id="A0A4Y7Q9I5"/>
<accession>A0A4Y7Q9I5</accession>
<keyword evidence="2" id="KW-1133">Transmembrane helix</keyword>
<reference evidence="3 4" key="1">
    <citation type="submission" date="2018-06" db="EMBL/GenBank/DDBJ databases">
        <title>A transcriptomic atlas of mushroom development highlights an independent origin of complex multicellularity.</title>
        <authorList>
            <consortium name="DOE Joint Genome Institute"/>
            <person name="Krizsan K."/>
            <person name="Almasi E."/>
            <person name="Merenyi Z."/>
            <person name="Sahu N."/>
            <person name="Viragh M."/>
            <person name="Koszo T."/>
            <person name="Mondo S."/>
            <person name="Kiss B."/>
            <person name="Balint B."/>
            <person name="Kues U."/>
            <person name="Barry K."/>
            <person name="Hegedus J.C."/>
            <person name="Henrissat B."/>
            <person name="Johnson J."/>
            <person name="Lipzen A."/>
            <person name="Ohm R."/>
            <person name="Nagy I."/>
            <person name="Pangilinan J."/>
            <person name="Yan J."/>
            <person name="Xiong Y."/>
            <person name="Grigoriev I.V."/>
            <person name="Hibbett D.S."/>
            <person name="Nagy L.G."/>
        </authorList>
    </citation>
    <scope>NUCLEOTIDE SEQUENCE [LARGE SCALE GENOMIC DNA]</scope>
    <source>
        <strain evidence="3 4">SZMC22713</strain>
    </source>
</reference>